<reference evidence="1 2" key="1">
    <citation type="journal article" date="2011" name="J. Bacteriol.">
        <title>Complete genome sequences of the chemolithoautotrophic Oligotropha carboxidovorans strains OM4 and OM5.</title>
        <authorList>
            <person name="Volland S."/>
            <person name="Rachinger M."/>
            <person name="Strittmatter A."/>
            <person name="Daniel R."/>
            <person name="Gottschalk G."/>
            <person name="Meyer O."/>
        </authorList>
    </citation>
    <scope>NUCLEOTIDE SEQUENCE [LARGE SCALE GENOMIC DNA]</scope>
    <source>
        <strain evidence="2">ATCC 49405 / DSM 1227 / KCTC 32145 / OM5</strain>
    </source>
</reference>
<organism evidence="1 2">
    <name type="scientific">Afipia carboxidovorans (strain ATCC 49405 / DSM 1227 / KCTC 32145 / OM5)</name>
    <name type="common">Oligotropha carboxidovorans</name>
    <dbReference type="NCBI Taxonomy" id="504832"/>
    <lineage>
        <taxon>Bacteria</taxon>
        <taxon>Pseudomonadati</taxon>
        <taxon>Pseudomonadota</taxon>
        <taxon>Alphaproteobacteria</taxon>
        <taxon>Hyphomicrobiales</taxon>
        <taxon>Nitrobacteraceae</taxon>
        <taxon>Afipia</taxon>
    </lineage>
</organism>
<sequence>MITGSQCRAARALVEISRSMLAKRAGVDLISIERFENITGSLVKREMQDVKRALEELGAVFIPENGAGHGVRLKFSNVAAERIAQLECEGGIVANDRVP</sequence>
<dbReference type="EMBL" id="CP002826">
    <property type="protein sequence ID" value="AEI07662.1"/>
    <property type="molecule type" value="Genomic_DNA"/>
</dbReference>
<dbReference type="InterPro" id="IPR010982">
    <property type="entry name" value="Lambda_DNA-bd_dom_sf"/>
</dbReference>
<keyword evidence="2" id="KW-1185">Reference proteome</keyword>
<dbReference type="KEGG" id="ocg:OCA5_c29710"/>
<dbReference type="PATRIC" id="fig|504832.7.peg.3134"/>
<evidence type="ECO:0000313" key="2">
    <source>
        <dbReference type="Proteomes" id="UP000007730"/>
    </source>
</evidence>
<dbReference type="Gene3D" id="1.10.260.40">
    <property type="entry name" value="lambda repressor-like DNA-binding domains"/>
    <property type="match status" value="1"/>
</dbReference>
<gene>
    <name evidence="1" type="ordered locus">OCA5_c29710</name>
</gene>
<dbReference type="eggNOG" id="COG1396">
    <property type="taxonomic scope" value="Bacteria"/>
</dbReference>
<evidence type="ECO:0000313" key="1">
    <source>
        <dbReference type="EMBL" id="AEI07662.1"/>
    </source>
</evidence>
<dbReference type="HOGENOM" id="CLU_066192_28_4_5"/>
<proteinExistence type="predicted"/>
<evidence type="ECO:0008006" key="3">
    <source>
        <dbReference type="Google" id="ProtNLM"/>
    </source>
</evidence>
<dbReference type="STRING" id="504832.OCA5_c29710"/>
<dbReference type="GO" id="GO:0003677">
    <property type="term" value="F:DNA binding"/>
    <property type="evidence" value="ECO:0007669"/>
    <property type="project" value="InterPro"/>
</dbReference>
<dbReference type="Proteomes" id="UP000007730">
    <property type="component" value="Chromosome"/>
</dbReference>
<protein>
    <recommendedName>
        <fullName evidence="3">XRE family transcriptional regulator</fullName>
    </recommendedName>
</protein>
<dbReference type="OrthoDB" id="3782725at2"/>
<accession>F8BYC7</accession>
<dbReference type="AlphaFoldDB" id="F8BYC7"/>
<name>F8BYC7_AFIC5</name>
<dbReference type="RefSeq" id="WP_013913331.1">
    <property type="nucleotide sequence ID" value="NC_011386.1"/>
</dbReference>